<dbReference type="GO" id="GO:0004674">
    <property type="term" value="F:protein serine/threonine kinase activity"/>
    <property type="evidence" value="ECO:0007669"/>
    <property type="project" value="UniProtKB-EC"/>
</dbReference>
<evidence type="ECO:0000313" key="5">
    <source>
        <dbReference type="Proteomes" id="UP001230188"/>
    </source>
</evidence>
<evidence type="ECO:0000259" key="3">
    <source>
        <dbReference type="PROSITE" id="PS50011"/>
    </source>
</evidence>
<dbReference type="EC" id="2.7.11.1" evidence="1"/>
<dbReference type="InterPro" id="IPR000719">
    <property type="entry name" value="Prot_kinase_dom"/>
</dbReference>
<dbReference type="PROSITE" id="PS00108">
    <property type="entry name" value="PROTEIN_KINASE_ST"/>
    <property type="match status" value="1"/>
</dbReference>
<protein>
    <recommendedName>
        <fullName evidence="2">Casein kinase I</fullName>
        <ecNumber evidence="1">2.7.11.1</ecNumber>
    </recommendedName>
</protein>
<dbReference type="PROSITE" id="PS50011">
    <property type="entry name" value="PROTEIN_KINASE_DOM"/>
    <property type="match status" value="1"/>
</dbReference>
<dbReference type="Pfam" id="PF00069">
    <property type="entry name" value="Pkinase"/>
    <property type="match status" value="1"/>
</dbReference>
<dbReference type="InterPro" id="IPR008271">
    <property type="entry name" value="Ser/Thr_kinase_AS"/>
</dbReference>
<dbReference type="Proteomes" id="UP001230188">
    <property type="component" value="Unassembled WGS sequence"/>
</dbReference>
<organism evidence="4 5">
    <name type="scientific">Chrysophaeum taylorii</name>
    <dbReference type="NCBI Taxonomy" id="2483200"/>
    <lineage>
        <taxon>Eukaryota</taxon>
        <taxon>Sar</taxon>
        <taxon>Stramenopiles</taxon>
        <taxon>Ochrophyta</taxon>
        <taxon>Pelagophyceae</taxon>
        <taxon>Pelagomonadales</taxon>
        <taxon>Pelagomonadaceae</taxon>
        <taxon>Chrysophaeum</taxon>
    </lineage>
</organism>
<accession>A0AAD7XJ93</accession>
<dbReference type="SUPFAM" id="SSF56112">
    <property type="entry name" value="Protein kinase-like (PK-like)"/>
    <property type="match status" value="1"/>
</dbReference>
<dbReference type="EMBL" id="JAQMWT010000523">
    <property type="protein sequence ID" value="KAJ8600391.1"/>
    <property type="molecule type" value="Genomic_DNA"/>
</dbReference>
<proteinExistence type="predicted"/>
<evidence type="ECO:0000256" key="2">
    <source>
        <dbReference type="ARBA" id="ARBA00023860"/>
    </source>
</evidence>
<dbReference type="AlphaFoldDB" id="A0AAD7XJ93"/>
<dbReference type="Gene3D" id="1.10.510.10">
    <property type="entry name" value="Transferase(Phosphotransferase) domain 1"/>
    <property type="match status" value="1"/>
</dbReference>
<dbReference type="GO" id="GO:0005524">
    <property type="term" value="F:ATP binding"/>
    <property type="evidence" value="ECO:0007669"/>
    <property type="project" value="InterPro"/>
</dbReference>
<dbReference type="InterPro" id="IPR011009">
    <property type="entry name" value="Kinase-like_dom_sf"/>
</dbReference>
<dbReference type="InterPro" id="IPR050235">
    <property type="entry name" value="CK1_Ser-Thr_kinase"/>
</dbReference>
<name>A0AAD7XJ93_9STRA</name>
<comment type="caution">
    <text evidence="4">The sequence shown here is derived from an EMBL/GenBank/DDBJ whole genome shotgun (WGS) entry which is preliminary data.</text>
</comment>
<keyword evidence="5" id="KW-1185">Reference proteome</keyword>
<reference evidence="4" key="1">
    <citation type="submission" date="2023-01" db="EMBL/GenBank/DDBJ databases">
        <title>Metagenome sequencing of chrysophaentin producing Chrysophaeum taylorii.</title>
        <authorList>
            <person name="Davison J."/>
            <person name="Bewley C."/>
        </authorList>
    </citation>
    <scope>NUCLEOTIDE SEQUENCE</scope>
    <source>
        <strain evidence="4">NIES-1699</strain>
    </source>
</reference>
<evidence type="ECO:0000313" key="4">
    <source>
        <dbReference type="EMBL" id="KAJ8600391.1"/>
    </source>
</evidence>
<dbReference type="PANTHER" id="PTHR11909">
    <property type="entry name" value="CASEIN KINASE-RELATED"/>
    <property type="match status" value="1"/>
</dbReference>
<feature type="domain" description="Protein kinase" evidence="3">
    <location>
        <begin position="23"/>
        <end position="288"/>
    </location>
</feature>
<gene>
    <name evidence="4" type="ORF">CTAYLR_001407</name>
</gene>
<dbReference type="SMART" id="SM00220">
    <property type="entry name" value="S_TKc"/>
    <property type="match status" value="1"/>
</dbReference>
<sequence length="556" mass="60553">MRGSCEALERKIGEGLVLCEGRFRVGALLARGATGVIHRGEWVLEGVSKAAVLKFESCGAKKRQMQNEVAVYRSLPRPSLGFPAHEFEVFSINSESVNVLAMEDVGIDVVAHVERAGPAPALAARALAARLVGLVKTLHEAGFAHRDLKPQNVCLKSANASLIDFGLASPWTATERVAPRKHIGSFKFWSVHAHEAPAELATRRCDLEAAAYVALFALRGALPWDACDDERSVYRAKLRVPPDELFGDKVLGAFLARCRKLGPSSHPDYDALEAMLLPGTLDAWHEWALIDVEERLRAAERRLTDSLKALPPRKRLRFSDDVWVIEGAASSSSSSEEEEAEGIAGSTLARLKPHLRNEKRFDGAAALFAKLLATTDIGTQDARAVRDALAYALAGGKIHQRRDAFRALFDAALEKPLADARLMGDVGLWACSASAFNLLLDASPSPANLRLDERTAPRVATTLRNALRFVQAAARLGHFPHKTRDDDPAPALFAARAFDCLVALADVYKRDWAPKPAILACLDAARTTCAPVFNKNQLHRRKIDLLASTLRATSPS</sequence>
<evidence type="ECO:0000256" key="1">
    <source>
        <dbReference type="ARBA" id="ARBA00012513"/>
    </source>
</evidence>